<feature type="domain" description="Homing endonuclease LAGLIDADG" evidence="1">
    <location>
        <begin position="10"/>
        <end position="180"/>
    </location>
</feature>
<dbReference type="AlphaFoldDB" id="A0A1G2MHN0"/>
<evidence type="ECO:0000313" key="3">
    <source>
        <dbReference type="Proteomes" id="UP000176493"/>
    </source>
</evidence>
<organism evidence="2 3">
    <name type="scientific">Candidatus Taylorbacteria bacterium RIFCSPHIGHO2_02_49_25</name>
    <dbReference type="NCBI Taxonomy" id="1802305"/>
    <lineage>
        <taxon>Bacteria</taxon>
        <taxon>Candidatus Tayloriibacteriota</taxon>
    </lineage>
</organism>
<dbReference type="Pfam" id="PF03161">
    <property type="entry name" value="LAGLIDADG_2"/>
    <property type="match status" value="1"/>
</dbReference>
<dbReference type="GO" id="GO:0004519">
    <property type="term" value="F:endonuclease activity"/>
    <property type="evidence" value="ECO:0007669"/>
    <property type="project" value="InterPro"/>
</dbReference>
<dbReference type="EMBL" id="MHRJ01000024">
    <property type="protein sequence ID" value="OHA22541.1"/>
    <property type="molecule type" value="Genomic_DNA"/>
</dbReference>
<evidence type="ECO:0000313" key="2">
    <source>
        <dbReference type="EMBL" id="OHA22541.1"/>
    </source>
</evidence>
<comment type="caution">
    <text evidence="2">The sequence shown here is derived from an EMBL/GenBank/DDBJ whole genome shotgun (WGS) entry which is preliminary data.</text>
</comment>
<dbReference type="Proteomes" id="UP000176493">
    <property type="component" value="Unassembled WGS sequence"/>
</dbReference>
<dbReference type="SUPFAM" id="SSF55608">
    <property type="entry name" value="Homing endonucleases"/>
    <property type="match status" value="1"/>
</dbReference>
<reference evidence="2 3" key="1">
    <citation type="journal article" date="2016" name="Nat. Commun.">
        <title>Thousands of microbial genomes shed light on interconnected biogeochemical processes in an aquifer system.</title>
        <authorList>
            <person name="Anantharaman K."/>
            <person name="Brown C.T."/>
            <person name="Hug L.A."/>
            <person name="Sharon I."/>
            <person name="Castelle C.J."/>
            <person name="Probst A.J."/>
            <person name="Thomas B.C."/>
            <person name="Singh A."/>
            <person name="Wilkins M.J."/>
            <person name="Karaoz U."/>
            <person name="Brodie E.L."/>
            <person name="Williams K.H."/>
            <person name="Hubbard S.S."/>
            <person name="Banfield J.F."/>
        </authorList>
    </citation>
    <scope>NUCLEOTIDE SEQUENCE [LARGE SCALE GENOMIC DNA]</scope>
</reference>
<name>A0A1G2MHN0_9BACT</name>
<evidence type="ECO:0000259" key="1">
    <source>
        <dbReference type="Pfam" id="PF03161"/>
    </source>
</evidence>
<dbReference type="Gene3D" id="3.10.28.10">
    <property type="entry name" value="Homing endonucleases"/>
    <property type="match status" value="2"/>
</dbReference>
<dbReference type="InterPro" id="IPR004860">
    <property type="entry name" value="LAGLIDADG_dom"/>
</dbReference>
<sequence>MTEKISSREKEILIGTILGDAHIAMLKTAARLEVTHSEKQKEYVLWKHAELKHFMRGTPRLVKIKDARYGKTYRQWRFATNTADWWTSLHRIFYRNRIKIVPENIADLLTSPLSLAVWFMDDGGRRNDSYGLFLNTLSFTLPEQELLQRCLQKNFSLETRIHWIQDGYRLYIPSNYAKHFCETVYPNLIPSMYYKLSFNPVTTSFARLDRARDRK</sequence>
<dbReference type="InterPro" id="IPR027434">
    <property type="entry name" value="Homing_endonucl"/>
</dbReference>
<gene>
    <name evidence="2" type="ORF">A2W52_03775</name>
</gene>
<proteinExistence type="predicted"/>
<accession>A0A1G2MHN0</accession>
<protein>
    <recommendedName>
        <fullName evidence="1">Homing endonuclease LAGLIDADG domain-containing protein</fullName>
    </recommendedName>
</protein>